<dbReference type="PANTHER" id="PTHR34276:SF1">
    <property type="entry name" value="MINI-RIBONUCLEASE 3"/>
    <property type="match status" value="1"/>
</dbReference>
<comment type="cofactor">
    <cofactor evidence="4">
        <name>Mg(2+)</name>
        <dbReference type="ChEBI" id="CHEBI:18420"/>
    </cofactor>
</comment>
<evidence type="ECO:0000256" key="4">
    <source>
        <dbReference type="HAMAP-Rule" id="MF_01468"/>
    </source>
</evidence>
<dbReference type="EC" id="3.1.26.-" evidence="4"/>
<evidence type="ECO:0000256" key="2">
    <source>
        <dbReference type="ARBA" id="ARBA00022759"/>
    </source>
</evidence>
<keyword evidence="1 4" id="KW-0540">Nuclease</keyword>
<evidence type="ECO:0000256" key="1">
    <source>
        <dbReference type="ARBA" id="ARBA00022722"/>
    </source>
</evidence>
<reference evidence="7" key="1">
    <citation type="submission" date="2016-10" db="EMBL/GenBank/DDBJ databases">
        <authorList>
            <person name="Varghese N."/>
            <person name="Submissions S."/>
        </authorList>
    </citation>
    <scope>NUCLEOTIDE SEQUENCE [LARGE SCALE GENOMIC DNA]</scope>
    <source>
        <strain evidence="7">DSM 45789</strain>
    </source>
</reference>
<organism evidence="6 7">
    <name type="scientific">Marininema halotolerans</name>
    <dbReference type="NCBI Taxonomy" id="1155944"/>
    <lineage>
        <taxon>Bacteria</taxon>
        <taxon>Bacillati</taxon>
        <taxon>Bacillota</taxon>
        <taxon>Bacilli</taxon>
        <taxon>Bacillales</taxon>
        <taxon>Thermoactinomycetaceae</taxon>
        <taxon>Marininema</taxon>
    </lineage>
</organism>
<dbReference type="GO" id="GO:0005737">
    <property type="term" value="C:cytoplasm"/>
    <property type="evidence" value="ECO:0007669"/>
    <property type="project" value="UniProtKB-SubCell"/>
</dbReference>
<gene>
    <name evidence="4" type="primary">mrnC</name>
    <name evidence="6" type="ORF">SAMN05444972_10974</name>
</gene>
<dbReference type="GO" id="GO:0004525">
    <property type="term" value="F:ribonuclease III activity"/>
    <property type="evidence" value="ECO:0007669"/>
    <property type="project" value="InterPro"/>
</dbReference>
<dbReference type="HAMAP" id="MF_01468">
    <property type="entry name" value="RNase_Mini_III"/>
    <property type="match status" value="1"/>
</dbReference>
<dbReference type="PIRSF" id="PIRSF005520">
    <property type="entry name" value="UCP005520"/>
    <property type="match status" value="1"/>
</dbReference>
<dbReference type="GO" id="GO:0019843">
    <property type="term" value="F:rRNA binding"/>
    <property type="evidence" value="ECO:0007669"/>
    <property type="project" value="UniProtKB-UniRule"/>
</dbReference>
<keyword evidence="7" id="KW-1185">Reference proteome</keyword>
<evidence type="ECO:0000313" key="7">
    <source>
        <dbReference type="Proteomes" id="UP000198660"/>
    </source>
</evidence>
<dbReference type="Proteomes" id="UP000198660">
    <property type="component" value="Unassembled WGS sequence"/>
</dbReference>
<comment type="subcellular location">
    <subcellularLocation>
        <location evidence="4">Cytoplasm</location>
    </subcellularLocation>
</comment>
<keyword evidence="4" id="KW-0460">Magnesium</keyword>
<accession>A0A1I6T7W7</accession>
<dbReference type="AlphaFoldDB" id="A0A1I6T7W7"/>
<keyword evidence="2 4" id="KW-0255">Endonuclease</keyword>
<comment type="function">
    <text evidence="4">Involved in correct processing of both the 5' and 3' ends of 23S rRNA precursor. Processes 30S rRNA precursor transcript even in absence of ribonuclease 3 (Rnc); Rnc processes 30S rRNA into smaller rRNA precursors.</text>
</comment>
<dbReference type="Pfam" id="PF00636">
    <property type="entry name" value="Ribonuclease_3"/>
    <property type="match status" value="1"/>
</dbReference>
<feature type="domain" description="RNase III" evidence="5">
    <location>
        <begin position="21"/>
        <end position="118"/>
    </location>
</feature>
<feature type="active site" evidence="4">
    <location>
        <position position="27"/>
    </location>
</feature>
<comment type="subunit">
    <text evidence="4">Homodimer.</text>
</comment>
<dbReference type="EMBL" id="FPAA01000009">
    <property type="protein sequence ID" value="SFS85223.1"/>
    <property type="molecule type" value="Genomic_DNA"/>
</dbReference>
<keyword evidence="4" id="KW-0698">rRNA processing</keyword>
<dbReference type="SUPFAM" id="SSF69065">
    <property type="entry name" value="RNase III domain-like"/>
    <property type="match status" value="1"/>
</dbReference>
<keyword evidence="4" id="KW-0963">Cytoplasm</keyword>
<dbReference type="InterPro" id="IPR008226">
    <property type="entry name" value="Mini3_fam"/>
</dbReference>
<keyword evidence="3 4" id="KW-0378">Hydrolase</keyword>
<dbReference type="PANTHER" id="PTHR34276">
    <property type="entry name" value="MINI-RIBONUCLEASE 3"/>
    <property type="match status" value="1"/>
</dbReference>
<evidence type="ECO:0000256" key="3">
    <source>
        <dbReference type="ARBA" id="ARBA00022801"/>
    </source>
</evidence>
<evidence type="ECO:0000259" key="5">
    <source>
        <dbReference type="Pfam" id="PF00636"/>
    </source>
</evidence>
<dbReference type="InterPro" id="IPR000999">
    <property type="entry name" value="RNase_III_dom"/>
</dbReference>
<protein>
    <recommendedName>
        <fullName evidence="4">Mini-ribonuclease 3</fullName>
        <shortName evidence="4">Mini-3</shortName>
        <shortName evidence="4">Mini-RNase 3</shortName>
        <ecNumber evidence="4">3.1.26.-</ecNumber>
    </recommendedName>
    <alternativeName>
        <fullName evidence="4">Mini-RNase III</fullName>
        <shortName evidence="4">Mini-III</shortName>
    </alternativeName>
</protein>
<sequence>MEIGMTKSVDMKETKEMNPLQLAYLGDAIYELYIRYHLVIGSDIRPKELHDEAIRFVAAPAQARGMRAVEEQLTEEEWEVLKRGRNAKSGGVPKSAKPSEYRYATGLETLVAHWYLTGQVDRLTDMMKRMIQALEEGENDGE</sequence>
<keyword evidence="4" id="KW-0699">rRNA-binding</keyword>
<dbReference type="RefSeq" id="WP_091837845.1">
    <property type="nucleotide sequence ID" value="NZ_FPAA01000009.1"/>
</dbReference>
<evidence type="ECO:0000313" key="6">
    <source>
        <dbReference type="EMBL" id="SFS85223.1"/>
    </source>
</evidence>
<dbReference type="InterPro" id="IPR036389">
    <property type="entry name" value="RNase_III_sf"/>
</dbReference>
<comment type="similarity">
    <text evidence="4">Belongs to the MrnC RNase family.</text>
</comment>
<proteinExistence type="inferred from homology"/>
<keyword evidence="4" id="KW-0694">RNA-binding</keyword>
<name>A0A1I6T7W7_9BACL</name>
<dbReference type="GO" id="GO:0006364">
    <property type="term" value="P:rRNA processing"/>
    <property type="evidence" value="ECO:0007669"/>
    <property type="project" value="UniProtKB-UniRule"/>
</dbReference>
<keyword evidence="4" id="KW-0690">Ribosome biogenesis</keyword>
<dbReference type="Gene3D" id="1.10.1520.10">
    <property type="entry name" value="Ribonuclease III domain"/>
    <property type="match status" value="1"/>
</dbReference>
<dbReference type="OrthoDB" id="46571at2"/>